<gene>
    <name evidence="1" type="ORF">DSO57_1013514</name>
</gene>
<sequence>MSENVLITKQAPTATTQVSATTAHMPAATVKEFAITHPVSLCTLCHRKGVRYQITHLPIPTSHPVSQLPPTHLHQLASPPPLPGEIVKLGNQKRQLPQISIWRKLLSILGIIPKQKGIKGSSTPKFMAPHSVNEFGCMKIGPNFCQTHFSFLAVAQPELIGFNQ</sequence>
<comment type="caution">
    <text evidence="1">The sequence shown here is derived from an EMBL/GenBank/DDBJ whole genome shotgun (WGS) entry which is preliminary data.</text>
</comment>
<evidence type="ECO:0000313" key="1">
    <source>
        <dbReference type="EMBL" id="KAJ9073696.1"/>
    </source>
</evidence>
<organism evidence="1 2">
    <name type="scientific">Entomophthora muscae</name>
    <dbReference type="NCBI Taxonomy" id="34485"/>
    <lineage>
        <taxon>Eukaryota</taxon>
        <taxon>Fungi</taxon>
        <taxon>Fungi incertae sedis</taxon>
        <taxon>Zoopagomycota</taxon>
        <taxon>Entomophthoromycotina</taxon>
        <taxon>Entomophthoromycetes</taxon>
        <taxon>Entomophthorales</taxon>
        <taxon>Entomophthoraceae</taxon>
        <taxon>Entomophthora</taxon>
    </lineage>
</organism>
<evidence type="ECO:0000313" key="2">
    <source>
        <dbReference type="Proteomes" id="UP001165960"/>
    </source>
</evidence>
<name>A0ACC2TGR5_9FUNG</name>
<reference evidence="1" key="1">
    <citation type="submission" date="2022-04" db="EMBL/GenBank/DDBJ databases">
        <title>Genome of the entomopathogenic fungus Entomophthora muscae.</title>
        <authorList>
            <person name="Elya C."/>
            <person name="Lovett B.R."/>
            <person name="Lee E."/>
            <person name="Macias A.M."/>
            <person name="Hajek A.E."/>
            <person name="De Bivort B.L."/>
            <person name="Kasson M.T."/>
            <person name="De Fine Licht H.H."/>
            <person name="Stajich J.E."/>
        </authorList>
    </citation>
    <scope>NUCLEOTIDE SEQUENCE</scope>
    <source>
        <strain evidence="1">Berkeley</strain>
    </source>
</reference>
<keyword evidence="2" id="KW-1185">Reference proteome</keyword>
<proteinExistence type="predicted"/>
<dbReference type="Proteomes" id="UP001165960">
    <property type="component" value="Unassembled WGS sequence"/>
</dbReference>
<accession>A0ACC2TGR5</accession>
<protein>
    <submittedName>
        <fullName evidence="1">Uncharacterized protein</fullName>
    </submittedName>
</protein>
<dbReference type="EMBL" id="QTSX02002890">
    <property type="protein sequence ID" value="KAJ9073696.1"/>
    <property type="molecule type" value="Genomic_DNA"/>
</dbReference>